<keyword evidence="2" id="KW-0548">Nucleotidyltransferase</keyword>
<evidence type="ECO:0000313" key="3">
    <source>
        <dbReference type="Proteomes" id="UP000273158"/>
    </source>
</evidence>
<dbReference type="Gene3D" id="3.90.550.10">
    <property type="entry name" value="Spore Coat Polysaccharide Biosynthesis Protein SpsA, Chain A"/>
    <property type="match status" value="1"/>
</dbReference>
<reference evidence="2 3" key="1">
    <citation type="journal article" date="2015" name="Stand. Genomic Sci.">
        <title>Genomic Encyclopedia of Bacterial and Archaeal Type Strains, Phase III: the genomes of soil and plant-associated and newly described type strains.</title>
        <authorList>
            <person name="Whitman W.B."/>
            <person name="Woyke T."/>
            <person name="Klenk H.P."/>
            <person name="Zhou Y."/>
            <person name="Lilburn T.G."/>
            <person name="Beck B.J."/>
            <person name="De Vos P."/>
            <person name="Vandamme P."/>
            <person name="Eisen J.A."/>
            <person name="Garrity G."/>
            <person name="Hugenholtz P."/>
            <person name="Kyrpides N.C."/>
        </authorList>
    </citation>
    <scope>NUCLEOTIDE SEQUENCE [LARGE SCALE GENOMIC DNA]</scope>
    <source>
        <strain evidence="2 3">S2T63</strain>
    </source>
</reference>
<organism evidence="2 3">
    <name type="scientific">Microbacterium telephonicum</name>
    <dbReference type="NCBI Taxonomy" id="1714841"/>
    <lineage>
        <taxon>Bacteria</taxon>
        <taxon>Bacillati</taxon>
        <taxon>Actinomycetota</taxon>
        <taxon>Actinomycetes</taxon>
        <taxon>Micrococcales</taxon>
        <taxon>Microbacteriaceae</taxon>
        <taxon>Microbacterium</taxon>
    </lineage>
</organism>
<keyword evidence="3" id="KW-1185">Reference proteome</keyword>
<dbReference type="GO" id="GO:0016779">
    <property type="term" value="F:nucleotidyltransferase activity"/>
    <property type="evidence" value="ECO:0007669"/>
    <property type="project" value="UniProtKB-KW"/>
</dbReference>
<dbReference type="InterPro" id="IPR025877">
    <property type="entry name" value="MobA-like_NTP_Trfase"/>
</dbReference>
<evidence type="ECO:0000259" key="1">
    <source>
        <dbReference type="Pfam" id="PF12804"/>
    </source>
</evidence>
<gene>
    <name evidence="2" type="ORF">C7474_0232</name>
</gene>
<dbReference type="AlphaFoldDB" id="A0A498CAU1"/>
<proteinExistence type="predicted"/>
<dbReference type="EMBL" id="RCDB01000001">
    <property type="protein sequence ID" value="RLK52299.1"/>
    <property type="molecule type" value="Genomic_DNA"/>
</dbReference>
<evidence type="ECO:0000313" key="2">
    <source>
        <dbReference type="EMBL" id="RLK52299.1"/>
    </source>
</evidence>
<feature type="domain" description="MobA-like NTP transferase" evidence="1">
    <location>
        <begin position="11"/>
        <end position="176"/>
    </location>
</feature>
<keyword evidence="2" id="KW-0808">Transferase</keyword>
<dbReference type="SUPFAM" id="SSF53448">
    <property type="entry name" value="Nucleotide-diphospho-sugar transferases"/>
    <property type="match status" value="1"/>
</dbReference>
<accession>A0A498CAU1</accession>
<name>A0A498CAU1_9MICO</name>
<sequence length="194" mass="18999">MTGGDEPPVCGIVLAAGAGRRYGGPKALARDPDGTPWLTRAVRTLQSAGCSPVLVALGAAPDAADLLPADIADVVVVPVPEWADGLAATLHAALGAAASTDAESTVVVPVDVPGLPASAVRRVIAAAAPAGVDGLARATYGGDPGHPVLIGRSHWAEVAASVSGDRGAGAYLAAHAALAVPCDDLWSGADVDTP</sequence>
<dbReference type="Pfam" id="PF12804">
    <property type="entry name" value="NTP_transf_3"/>
    <property type="match status" value="1"/>
</dbReference>
<dbReference type="Proteomes" id="UP000273158">
    <property type="component" value="Unassembled WGS sequence"/>
</dbReference>
<comment type="caution">
    <text evidence="2">The sequence shown here is derived from an EMBL/GenBank/DDBJ whole genome shotgun (WGS) entry which is preliminary data.</text>
</comment>
<dbReference type="OrthoDB" id="4427994at2"/>
<protein>
    <submittedName>
        <fullName evidence="2">Molybdenum cofactor cytidylyltransferase</fullName>
    </submittedName>
</protein>
<dbReference type="PANTHER" id="PTHR43777">
    <property type="entry name" value="MOLYBDENUM COFACTOR CYTIDYLYLTRANSFERASE"/>
    <property type="match status" value="1"/>
</dbReference>
<dbReference type="InterPro" id="IPR029044">
    <property type="entry name" value="Nucleotide-diphossugar_trans"/>
</dbReference>
<dbReference type="PANTHER" id="PTHR43777:SF1">
    <property type="entry name" value="MOLYBDENUM COFACTOR CYTIDYLYLTRANSFERASE"/>
    <property type="match status" value="1"/>
</dbReference>